<protein>
    <submittedName>
        <fullName evidence="1">Uncharacterized protein</fullName>
    </submittedName>
</protein>
<name>A0A1T4KIA5_9FIRM</name>
<dbReference type="AlphaFoldDB" id="A0A1T4KIA5"/>
<proteinExistence type="predicted"/>
<dbReference type="STRING" id="290054.SAMN02745114_00483"/>
<evidence type="ECO:0000313" key="2">
    <source>
        <dbReference type="Proteomes" id="UP000190657"/>
    </source>
</evidence>
<gene>
    <name evidence="1" type="ORF">SAMN02745114_00483</name>
</gene>
<dbReference type="EMBL" id="FUWW01000004">
    <property type="protein sequence ID" value="SJZ42077.1"/>
    <property type="molecule type" value="Genomic_DNA"/>
</dbReference>
<sequence length="63" mass="7119">MKNIDVDELKKAVQSGNVDGYMSKNLPPDAQRKIKQVLSDKNATEKILNTPEAKALMQKFMKK</sequence>
<reference evidence="1 2" key="1">
    <citation type="submission" date="2017-02" db="EMBL/GenBank/DDBJ databases">
        <authorList>
            <person name="Peterson S.W."/>
        </authorList>
    </citation>
    <scope>NUCLEOTIDE SEQUENCE [LARGE SCALE GENOMIC DNA]</scope>
    <source>
        <strain evidence="1 2">ATCC 51222</strain>
    </source>
</reference>
<keyword evidence="2" id="KW-1185">Reference proteome</keyword>
<organism evidence="1 2">
    <name type="scientific">Eubacterium coprostanoligenes</name>
    <dbReference type="NCBI Taxonomy" id="290054"/>
    <lineage>
        <taxon>Bacteria</taxon>
        <taxon>Bacillati</taxon>
        <taxon>Bacillota</taxon>
        <taxon>Clostridia</taxon>
        <taxon>Eubacteriales</taxon>
        <taxon>Eubacteriaceae</taxon>
        <taxon>Eubacterium</taxon>
    </lineage>
</organism>
<accession>A0A1T4KIA5</accession>
<dbReference type="RefSeq" id="WP_078767986.1">
    <property type="nucleotide sequence ID" value="NZ_FUWW01000004.1"/>
</dbReference>
<dbReference type="Proteomes" id="UP000190657">
    <property type="component" value="Unassembled WGS sequence"/>
</dbReference>
<evidence type="ECO:0000313" key="1">
    <source>
        <dbReference type="EMBL" id="SJZ42077.1"/>
    </source>
</evidence>